<sequence length="118" mass="13017">MTSRSKTSQLLWSQMRDPCTTRLQVQIIIGGFTDAESETLLHGHHSYPIATSDSLGTGIMPCGMPCAILGQEEATSQSHDMKYMQLRRMSAERSKIAGQQCWEFPPRMAGCADGSPPR</sequence>
<name>A0A484FZF6_COLOR</name>
<evidence type="ECO:0000313" key="2">
    <source>
        <dbReference type="Proteomes" id="UP000014480"/>
    </source>
</evidence>
<protein>
    <submittedName>
        <fullName evidence="1">Uncharacterized protein</fullName>
    </submittedName>
</protein>
<organism evidence="1 2">
    <name type="scientific">Colletotrichum orbiculare (strain 104-T / ATCC 96160 / CBS 514.97 / LARS 414 / MAFF 240422)</name>
    <name type="common">Cucumber anthracnose fungus</name>
    <name type="synonym">Colletotrichum lagenarium</name>
    <dbReference type="NCBI Taxonomy" id="1213857"/>
    <lineage>
        <taxon>Eukaryota</taxon>
        <taxon>Fungi</taxon>
        <taxon>Dikarya</taxon>
        <taxon>Ascomycota</taxon>
        <taxon>Pezizomycotina</taxon>
        <taxon>Sordariomycetes</taxon>
        <taxon>Hypocreomycetidae</taxon>
        <taxon>Glomerellales</taxon>
        <taxon>Glomerellaceae</taxon>
        <taxon>Colletotrichum</taxon>
        <taxon>Colletotrichum orbiculare species complex</taxon>
    </lineage>
</organism>
<reference evidence="2" key="2">
    <citation type="journal article" date="2019" name="Mol. Plant Microbe Interact.">
        <title>Genome sequence resources for four phytopathogenic fungi from the Colletotrichum orbiculare species complex.</title>
        <authorList>
            <person name="Gan P."/>
            <person name="Tsushima A."/>
            <person name="Narusaka M."/>
            <person name="Narusaka Y."/>
            <person name="Takano Y."/>
            <person name="Kubo Y."/>
            <person name="Shirasu K."/>
        </authorList>
    </citation>
    <scope>GENOME REANNOTATION</scope>
    <source>
        <strain evidence="2">104-T / ATCC 96160 / CBS 514.97 / LARS 414 / MAFF 240422</strain>
    </source>
</reference>
<accession>A0A484FZF6</accession>
<dbReference type="EMBL" id="AMCV02000010">
    <property type="protein sequence ID" value="TDZ22537.1"/>
    <property type="molecule type" value="Genomic_DNA"/>
</dbReference>
<dbReference type="Proteomes" id="UP000014480">
    <property type="component" value="Unassembled WGS sequence"/>
</dbReference>
<gene>
    <name evidence="1" type="ORF">Cob_v004531</name>
</gene>
<proteinExistence type="predicted"/>
<comment type="caution">
    <text evidence="1">The sequence shown here is derived from an EMBL/GenBank/DDBJ whole genome shotgun (WGS) entry which is preliminary data.</text>
</comment>
<keyword evidence="2" id="KW-1185">Reference proteome</keyword>
<evidence type="ECO:0000313" key="1">
    <source>
        <dbReference type="EMBL" id="TDZ22537.1"/>
    </source>
</evidence>
<dbReference type="AlphaFoldDB" id="A0A484FZF6"/>
<reference evidence="2" key="1">
    <citation type="journal article" date="2013" name="New Phytol.">
        <title>Comparative genomic and transcriptomic analyses reveal the hemibiotrophic stage shift of Colletotrichum fungi.</title>
        <authorList>
            <person name="Gan P."/>
            <person name="Ikeda K."/>
            <person name="Irieda H."/>
            <person name="Narusaka M."/>
            <person name="O'Connell R.J."/>
            <person name="Narusaka Y."/>
            <person name="Takano Y."/>
            <person name="Kubo Y."/>
            <person name="Shirasu K."/>
        </authorList>
    </citation>
    <scope>NUCLEOTIDE SEQUENCE [LARGE SCALE GENOMIC DNA]</scope>
    <source>
        <strain evidence="2">104-T / ATCC 96160 / CBS 514.97 / LARS 414 / MAFF 240422</strain>
    </source>
</reference>